<evidence type="ECO:0000313" key="5">
    <source>
        <dbReference type="Proteomes" id="UP000193944"/>
    </source>
</evidence>
<comment type="caution">
    <text evidence="4">The sequence shown here is derived from an EMBL/GenBank/DDBJ whole genome shotgun (WGS) entry which is preliminary data.</text>
</comment>
<evidence type="ECO:0000256" key="1">
    <source>
        <dbReference type="ARBA" id="ARBA00022737"/>
    </source>
</evidence>
<dbReference type="EMBL" id="MCFG01000105">
    <property type="protein sequence ID" value="ORX82034.1"/>
    <property type="molecule type" value="Genomic_DNA"/>
</dbReference>
<dbReference type="PANTHER" id="PTHR24198">
    <property type="entry name" value="ANKYRIN REPEAT AND PROTEIN KINASE DOMAIN-CONTAINING PROTEIN"/>
    <property type="match status" value="1"/>
</dbReference>
<name>A0A1Y1X9M2_9FUNG</name>
<organism evidence="4 5">
    <name type="scientific">Anaeromyces robustus</name>
    <dbReference type="NCBI Taxonomy" id="1754192"/>
    <lineage>
        <taxon>Eukaryota</taxon>
        <taxon>Fungi</taxon>
        <taxon>Fungi incertae sedis</taxon>
        <taxon>Chytridiomycota</taxon>
        <taxon>Chytridiomycota incertae sedis</taxon>
        <taxon>Neocallimastigomycetes</taxon>
        <taxon>Neocallimastigales</taxon>
        <taxon>Neocallimastigaceae</taxon>
        <taxon>Anaeromyces</taxon>
    </lineage>
</organism>
<keyword evidence="1" id="KW-0677">Repeat</keyword>
<dbReference type="SMART" id="SM00248">
    <property type="entry name" value="ANK"/>
    <property type="match status" value="9"/>
</dbReference>
<dbReference type="PROSITE" id="PS50297">
    <property type="entry name" value="ANK_REP_REGION"/>
    <property type="match status" value="2"/>
</dbReference>
<dbReference type="OrthoDB" id="2142040at2759"/>
<proteinExistence type="predicted"/>
<dbReference type="PANTHER" id="PTHR24198:SF165">
    <property type="entry name" value="ANKYRIN REPEAT-CONTAINING PROTEIN-RELATED"/>
    <property type="match status" value="1"/>
</dbReference>
<reference evidence="4 5" key="1">
    <citation type="submission" date="2016-08" db="EMBL/GenBank/DDBJ databases">
        <title>A Parts List for Fungal Cellulosomes Revealed by Comparative Genomics.</title>
        <authorList>
            <consortium name="DOE Joint Genome Institute"/>
            <person name="Haitjema C.H."/>
            <person name="Gilmore S.P."/>
            <person name="Henske J.K."/>
            <person name="Solomon K.V."/>
            <person name="De Groot R."/>
            <person name="Kuo A."/>
            <person name="Mondo S.J."/>
            <person name="Salamov A.A."/>
            <person name="Labutti K."/>
            <person name="Zhao Z."/>
            <person name="Chiniquy J."/>
            <person name="Barry K."/>
            <person name="Brewer H.M."/>
            <person name="Purvine S.O."/>
            <person name="Wright A.T."/>
            <person name="Boxma B."/>
            <person name="Van Alen T."/>
            <person name="Hackstein J.H."/>
            <person name="Baker S.E."/>
            <person name="Grigoriev I.V."/>
            <person name="O'Malley M.A."/>
        </authorList>
    </citation>
    <scope>NUCLEOTIDE SEQUENCE [LARGE SCALE GENOMIC DNA]</scope>
    <source>
        <strain evidence="4 5">S4</strain>
    </source>
</reference>
<keyword evidence="5" id="KW-1185">Reference proteome</keyword>
<dbReference type="STRING" id="1754192.A0A1Y1X9M2"/>
<feature type="repeat" description="ANK" evidence="3">
    <location>
        <begin position="244"/>
        <end position="276"/>
    </location>
</feature>
<accession>A0A1Y1X9M2</accession>
<sequence length="508" mass="59611">MTFNIVDFINNNDISGLARYLQGNKIKASFLNNDEKIIKDLIKDGKNNFLNVIFNAIKFNNEFILKLLILYKNKNMTITTLKRLITEEKKKITITDEMYDVAFNNNNYMALKILFENEHFNYDSVALKRIIKYNLIVNSVKTNDYYFIKKVLNYKKLNFKNFKYEEILTEAFKNNMEFNTNSNDNNIVKLLVKSLIKQPYTEYKYINLLLNIAIKVNNMNLVHYLIESEDIKYAFKEINTKDLRGEYPVIVALSNKNIEIFELFLRMGADYNTKNNSGIPLIFLAVYLNDIDFIFTLVNDKTRNKININELDGNGYTPLIYSYIYSYIYGYKDIFNYLLEYSDINKKDKYGHNILYYAVEGNDSKTVKDLITIGAKLDENVINAIIKKSIFKDILDYDFIPVNYISKEGDPLIISLILYGFYKEECIKKLIKKGCNINVQDKDGNTPLMYAVKNEYSDIVQILIKSKAIKTITNLEGKKAIDFLIDCNCYREYSNKQCRHQIIRNLLY</sequence>
<evidence type="ECO:0000313" key="4">
    <source>
        <dbReference type="EMBL" id="ORX82034.1"/>
    </source>
</evidence>
<feature type="repeat" description="ANK" evidence="3">
    <location>
        <begin position="443"/>
        <end position="475"/>
    </location>
</feature>
<dbReference type="AlphaFoldDB" id="A0A1Y1X9M2"/>
<gene>
    <name evidence="4" type="ORF">BCR32DRAFT_292933</name>
</gene>
<dbReference type="SUPFAM" id="SSF48403">
    <property type="entry name" value="Ankyrin repeat"/>
    <property type="match status" value="1"/>
</dbReference>
<dbReference type="PROSITE" id="PS50088">
    <property type="entry name" value="ANK_REPEAT"/>
    <property type="match status" value="2"/>
</dbReference>
<dbReference type="InterPro" id="IPR002110">
    <property type="entry name" value="Ankyrin_rpt"/>
</dbReference>
<dbReference type="Proteomes" id="UP000193944">
    <property type="component" value="Unassembled WGS sequence"/>
</dbReference>
<dbReference type="InterPro" id="IPR036770">
    <property type="entry name" value="Ankyrin_rpt-contain_sf"/>
</dbReference>
<protein>
    <submittedName>
        <fullName evidence="4">Ankyrin</fullName>
    </submittedName>
</protein>
<reference evidence="4 5" key="2">
    <citation type="submission" date="2016-08" db="EMBL/GenBank/DDBJ databases">
        <title>Pervasive Adenine N6-methylation of Active Genes in Fungi.</title>
        <authorList>
            <consortium name="DOE Joint Genome Institute"/>
            <person name="Mondo S.J."/>
            <person name="Dannebaum R.O."/>
            <person name="Kuo R.C."/>
            <person name="Labutti K."/>
            <person name="Haridas S."/>
            <person name="Kuo A."/>
            <person name="Salamov A."/>
            <person name="Ahrendt S.R."/>
            <person name="Lipzen A."/>
            <person name="Sullivan W."/>
            <person name="Andreopoulos W.B."/>
            <person name="Clum A."/>
            <person name="Lindquist E."/>
            <person name="Daum C."/>
            <person name="Ramamoorthy G.K."/>
            <person name="Gryganskyi A."/>
            <person name="Culley D."/>
            <person name="Magnuson J.K."/>
            <person name="James T.Y."/>
            <person name="O'Malley M.A."/>
            <person name="Stajich J.E."/>
            <person name="Spatafora J.W."/>
            <person name="Visel A."/>
            <person name="Grigoriev I.V."/>
        </authorList>
    </citation>
    <scope>NUCLEOTIDE SEQUENCE [LARGE SCALE GENOMIC DNA]</scope>
    <source>
        <strain evidence="4 5">S4</strain>
    </source>
</reference>
<dbReference type="Pfam" id="PF12796">
    <property type="entry name" value="Ank_2"/>
    <property type="match status" value="3"/>
</dbReference>
<evidence type="ECO:0000256" key="2">
    <source>
        <dbReference type="ARBA" id="ARBA00023043"/>
    </source>
</evidence>
<evidence type="ECO:0000256" key="3">
    <source>
        <dbReference type="PROSITE-ProRule" id="PRU00023"/>
    </source>
</evidence>
<keyword evidence="2 3" id="KW-0040">ANK repeat</keyword>
<dbReference type="Gene3D" id="1.25.40.20">
    <property type="entry name" value="Ankyrin repeat-containing domain"/>
    <property type="match status" value="1"/>
</dbReference>